<dbReference type="Gene3D" id="3.90.1150.200">
    <property type="match status" value="1"/>
</dbReference>
<accession>A0ABW3D2N5</accession>
<dbReference type="SUPFAM" id="SSF159888">
    <property type="entry name" value="YdhG-like"/>
    <property type="match status" value="1"/>
</dbReference>
<dbReference type="PIRSF" id="PIRSF021308">
    <property type="entry name" value="UCP021308"/>
    <property type="match status" value="1"/>
</dbReference>
<organism evidence="2 3">
    <name type="scientific">Sungkyunkwania multivorans</name>
    <dbReference type="NCBI Taxonomy" id="1173618"/>
    <lineage>
        <taxon>Bacteria</taxon>
        <taxon>Pseudomonadati</taxon>
        <taxon>Bacteroidota</taxon>
        <taxon>Flavobacteriia</taxon>
        <taxon>Flavobacteriales</taxon>
        <taxon>Flavobacteriaceae</taxon>
        <taxon>Sungkyunkwania</taxon>
    </lineage>
</organism>
<dbReference type="Pfam" id="PF13376">
    <property type="entry name" value="OmdA"/>
    <property type="match status" value="1"/>
</dbReference>
<dbReference type="InterPro" id="IPR014922">
    <property type="entry name" value="YdhG-like"/>
</dbReference>
<evidence type="ECO:0000313" key="2">
    <source>
        <dbReference type="EMBL" id="MFD0864145.1"/>
    </source>
</evidence>
<name>A0ABW3D2N5_9FLAO</name>
<dbReference type="RefSeq" id="WP_386411238.1">
    <property type="nucleotide sequence ID" value="NZ_JBHTJH010000025.1"/>
</dbReference>
<reference evidence="3" key="1">
    <citation type="journal article" date="2019" name="Int. J. Syst. Evol. Microbiol.">
        <title>The Global Catalogue of Microorganisms (GCM) 10K type strain sequencing project: providing services to taxonomists for standard genome sequencing and annotation.</title>
        <authorList>
            <consortium name="The Broad Institute Genomics Platform"/>
            <consortium name="The Broad Institute Genome Sequencing Center for Infectious Disease"/>
            <person name="Wu L."/>
            <person name="Ma J."/>
        </authorList>
    </citation>
    <scope>NUCLEOTIDE SEQUENCE [LARGE SCALE GENOMIC DNA]</scope>
    <source>
        <strain evidence="3">CCUG 62952</strain>
    </source>
</reference>
<sequence length="200" mass="23006">MKKYSTVDDYISAQGEWIPAINMLRAIFDTTEMIETLKWSIPTYTVNGKNVAGIGAFKSYVGIWFFQGVFLKDEKNVLINAQEEKTVALRQWRFQSIEEIAKQEKPIKAYLHEAIQNQKDGKEIKPQKKKTASVPPELVDAFSRDASLKIAFDKFTPFKQREFSEYIAAAKREATKLSRLEKIIPMIKDGIGLNDKYRNC</sequence>
<comment type="caution">
    <text evidence="2">The sequence shown here is derived from an EMBL/GenBank/DDBJ whole genome shotgun (WGS) entry which is preliminary data.</text>
</comment>
<dbReference type="InterPro" id="IPR016786">
    <property type="entry name" value="YdeI_bac"/>
</dbReference>
<keyword evidence="3" id="KW-1185">Reference proteome</keyword>
<feature type="domain" description="YdhG-like" evidence="1">
    <location>
        <begin position="20"/>
        <end position="115"/>
    </location>
</feature>
<evidence type="ECO:0000259" key="1">
    <source>
        <dbReference type="Pfam" id="PF08818"/>
    </source>
</evidence>
<protein>
    <submittedName>
        <fullName evidence="2">YdeI family protein</fullName>
    </submittedName>
</protein>
<proteinExistence type="predicted"/>
<dbReference type="Proteomes" id="UP001596978">
    <property type="component" value="Unassembled WGS sequence"/>
</dbReference>
<dbReference type="EMBL" id="JBHTJH010000025">
    <property type="protein sequence ID" value="MFD0864145.1"/>
    <property type="molecule type" value="Genomic_DNA"/>
</dbReference>
<gene>
    <name evidence="2" type="ORF">ACFQ1M_18160</name>
</gene>
<dbReference type="Pfam" id="PF08818">
    <property type="entry name" value="DUF1801"/>
    <property type="match status" value="1"/>
</dbReference>
<evidence type="ECO:0000313" key="3">
    <source>
        <dbReference type="Proteomes" id="UP001596978"/>
    </source>
</evidence>